<feature type="signal peptide" evidence="2">
    <location>
        <begin position="1"/>
        <end position="20"/>
    </location>
</feature>
<gene>
    <name evidence="3" type="ORF">EG849_09235</name>
</gene>
<evidence type="ECO:0000313" key="4">
    <source>
        <dbReference type="Proteomes" id="UP000271937"/>
    </source>
</evidence>
<name>A0A3P3WEY6_9FLAO</name>
<accession>A0A3P3WEY6</accession>
<dbReference type="InterPro" id="IPR026341">
    <property type="entry name" value="T9SS_type_B"/>
</dbReference>
<evidence type="ECO:0000256" key="2">
    <source>
        <dbReference type="SAM" id="SignalP"/>
    </source>
</evidence>
<keyword evidence="1 2" id="KW-0732">Signal</keyword>
<evidence type="ECO:0000256" key="1">
    <source>
        <dbReference type="ARBA" id="ARBA00022729"/>
    </source>
</evidence>
<dbReference type="NCBIfam" id="TIGR04131">
    <property type="entry name" value="Bac_Flav_CTERM"/>
    <property type="match status" value="1"/>
</dbReference>
<sequence length="2002" mass="214113">MKHYILLFCFLLLFIGKTNAQIVANGNSGETITAYTNGTPNDPIYIWCATGLSNNTASLTASSPSGPGTYTYNWFYHNEVNFSWTAYTTQTGTSSTISNLPSDGYRVQIYDSSNVLVACYVAWVWNMNGQLNPTATPTACNATNLAGNVGVNGSFSYYNPPLPPSIITPSTQISVCFSATHTWVSDLAFYLVGPPSCGSPTILLSPNPGALGQNSICNSGNNVANLCFSNTANANLNVCSANAPLTGNFNTYGPGSIPINWSPLYGCNAAQGGWSVRIFDCIGGDVGALTNATISFTNLQSVCNSLTSVTYTSGPINSIINDNSCSAATASIFQVPVSPALTNPITLNASTVLQWIASPATALTNPNSSNTSVIDLPDGNYNFTLVATVTYGSTSCTYSGGTSFLSASLDIPEPEDLNVCGTPPLVFDLTQNTPIVDPAGIYQVSYHNTLATAQSNTAPIAVPTAYLSSGNGEIIYVRVQSSAICFAVKDFTLNLSNSVVPLFDPVEAVCIGDVIPPLPLISNDDITGVWSPALDNTQTTTYTFTPDLGQCADPATLEIVVNTPPIISSPTPLEICDDNNDGFSTFNLTVKDDEITNGNTALVVTYHETLSNSQNGVGIIDPATAYQNVNQNTQTVYIRVVELNSNCASFETLQLVVLPNPTVVSVSDYELCDYTNPGDGIEEFDLGTKINEIINAQTNVSVDFYLDQAQATAGVLGTELPLLYQNIVSNPQTIWYRIENNATGCFSVGSFDLIVNLLPQITTPTTLTACGSNVTGQGQFDLTVKTTQITNGQNGFIVTYHTTLTGAGTETDEINPANDYTGLDGQIIYVRVENIDTGCFITTQFDLEVVDAPAPILPDPLYYCDPNNDGFGIFDLSTAAAQILAGNPNMTVTFHETAIDASFGVSAVGLTYNNINQWTQTLYVRLESNAGGCSYFGELQLIVNPTPVAVTPDPIQVCDETADGFATFNITIRNNQILNGADAQLHQITYHLTEANAIAASNAITNVLAFTNTVPNSQTIWVRVEIIATGCYDVVPLELIVNPLPVVPFPATPYEVCDVNNSGDEFEEFDLGSYIPTITSDPVMMVTYHFDQAAALAGTPSLPLLYTNQVAGVQTIFVRVTNSDTQCFAITLLDLRVEPLPAPVIPDPVVECDLDGNGFATFDLQALIIDILDGAPDTVITFHETYSNADLNFFPLGNTYENVNAFAQTIYIRAENILTGCYSVVSMELRVNASPEMPNLQNLQICDNNQDAIRTIDLTQQTQIILDAQTGGSTYSIRYFTSLANAQSGSSAIVAPTNFLGTNGQTIWVSVTDTVSECFTIGSFQLEIDTPLALSPAYSLSVCDNLSPANDSVGMFDLTSMNSVITGNASEYTVQYYLNQANAQSDTDAITNPEAFSNGSILGVNNPYTLFVAVTNTATTCRSYTTLTIRVLPIPTPNTDPQDLIACDDVNSPNGTEIFDLAVNEVYIQNNDPTLTFAYYPTEADAIAQTNQIMVPTAYEGVGIVYIRVMNSQADSNGNNCYVVVEQLLIVNPLPVVAVTPVINAVCQQNNTGTATFTLSNSNEEVLDGSQNTADFTFTYHLNQADAQIGNNPLTDQYVNLTNPQDIYVRVVNNVTGCVNPTAVVTLIADDGAIANPVDETDPAIALIIATCDDEGTNDGFHLFNLSDLDSTILGSQSTDPNYTIHYYTSQALIDQDVLNVGPATTNPSAIQTPGAFVNTEAFVQTIYAVVINTASVTGCPSVVSFPITVNPLPEPIIDNQGGVICVEFGTGNVITPIVLSTQYTSATHAFEWSLGNTVVGTDETHTINTMATATSVYSVIATDIQTGCVSNAVQTTITRSGPPVITNVQVTNAFTENQIITVTASGFGTYEYQIDNGPWQNSNVFSGVSIGEHSVTVRDVLREAGCGSGTEEAMAIGYPNYFTPNGDGIHDTWNIVGLDETAQIFIFDRYGKLVKQISAVGAGWDGTMNGQPLPSTDYWFKVNFIEQNLVKEFKAHFSIKR</sequence>
<dbReference type="EMBL" id="RQVR01000009">
    <property type="protein sequence ID" value="RRJ91113.1"/>
    <property type="molecule type" value="Genomic_DNA"/>
</dbReference>
<dbReference type="RefSeq" id="WP_125012796.1">
    <property type="nucleotide sequence ID" value="NZ_RQVR01000009.1"/>
</dbReference>
<comment type="caution">
    <text evidence="3">The sequence shown here is derived from an EMBL/GenBank/DDBJ whole genome shotgun (WGS) entry which is preliminary data.</text>
</comment>
<dbReference type="Gene3D" id="2.60.120.260">
    <property type="entry name" value="Galactose-binding domain-like"/>
    <property type="match status" value="1"/>
</dbReference>
<reference evidence="3 4" key="1">
    <citation type="submission" date="2018-11" db="EMBL/GenBank/DDBJ databases">
        <title>Flavobacterium sp. nov., YIM 102600 draft genome.</title>
        <authorList>
            <person name="Li G."/>
            <person name="Jiang Y."/>
        </authorList>
    </citation>
    <scope>NUCLEOTIDE SEQUENCE [LARGE SCALE GENOMIC DNA]</scope>
    <source>
        <strain evidence="3 4">YIM 102600</strain>
    </source>
</reference>
<dbReference type="InterPro" id="IPR014755">
    <property type="entry name" value="Cu-Rt/internalin_Ig-like"/>
</dbReference>
<proteinExistence type="predicted"/>
<organism evidence="3 4">
    <name type="scientific">Flavobacterium macacae</name>
    <dbReference type="NCBI Taxonomy" id="2488993"/>
    <lineage>
        <taxon>Bacteria</taxon>
        <taxon>Pseudomonadati</taxon>
        <taxon>Bacteroidota</taxon>
        <taxon>Flavobacteriia</taxon>
        <taxon>Flavobacteriales</taxon>
        <taxon>Flavobacteriaceae</taxon>
        <taxon>Flavobacterium</taxon>
    </lineage>
</organism>
<protein>
    <submittedName>
        <fullName evidence="3">Gliding motility-associated C-terminal domain-containing protein</fullName>
    </submittedName>
</protein>
<dbReference type="OrthoDB" id="9765926at2"/>
<evidence type="ECO:0000313" key="3">
    <source>
        <dbReference type="EMBL" id="RRJ91113.1"/>
    </source>
</evidence>
<dbReference type="Pfam" id="PF13585">
    <property type="entry name" value="CHU_C"/>
    <property type="match status" value="1"/>
</dbReference>
<keyword evidence="4" id="KW-1185">Reference proteome</keyword>
<dbReference type="Proteomes" id="UP000271937">
    <property type="component" value="Unassembled WGS sequence"/>
</dbReference>
<dbReference type="Gene3D" id="2.60.40.1220">
    <property type="match status" value="1"/>
</dbReference>
<feature type="chain" id="PRO_5017925227" evidence="2">
    <location>
        <begin position="21"/>
        <end position="2002"/>
    </location>
</feature>